<evidence type="ECO:0000313" key="2">
    <source>
        <dbReference type="EMBL" id="MDR9893756.1"/>
    </source>
</evidence>
<evidence type="ECO:0000313" key="3">
    <source>
        <dbReference type="Proteomes" id="UP000667802"/>
    </source>
</evidence>
<comment type="caution">
    <text evidence="2">The sequence shown here is derived from an EMBL/GenBank/DDBJ whole genome shotgun (WGS) entry which is preliminary data.</text>
</comment>
<dbReference type="Proteomes" id="UP000667802">
    <property type="component" value="Unassembled WGS sequence"/>
</dbReference>
<gene>
    <name evidence="2" type="ORF">G7B40_004090</name>
</gene>
<dbReference type="AlphaFoldDB" id="A0AAP5I2U5"/>
<protein>
    <submittedName>
        <fullName evidence="2">CHAT domain-containing protein</fullName>
    </submittedName>
</protein>
<proteinExistence type="predicted"/>
<dbReference type="Pfam" id="PF12770">
    <property type="entry name" value="CHAT"/>
    <property type="match status" value="1"/>
</dbReference>
<name>A0AAP5I2U5_9CYAN</name>
<feature type="domain" description="CHAT" evidence="1">
    <location>
        <begin position="10"/>
        <end position="165"/>
    </location>
</feature>
<accession>A0AAP5I2U5</accession>
<sequence>MKPAKKILMLSANPKNTNPLRLGEEARKIQEALKLAKHRDEFEIATSWAVRVEDLRRAMIDYQPNIIHFSGHGVGAEGLAFEDNSGMTQLVSSEAIASLFELFRGTVECVLLNACYSEVQAQAIHQHVDHVIGMNQSIGDVAGIEFTIGFYDALGAGESYDYAFRMGCNAIQLKASQENSTPVIKSRPSSVSVKKAVKSDVMSEKKSQQKSSEGIVFNISGAKIGGGIQAVQGDNNLQSMTNYAAIEQKLNLAEVAKEIQQLLQKIENSNPATTRLEKLMIVTKAVEHIENNSALKARVLELINADRKEALKKEINHPLAKIVLESIEDL</sequence>
<dbReference type="InterPro" id="IPR024983">
    <property type="entry name" value="CHAT_dom"/>
</dbReference>
<keyword evidence="3" id="KW-1185">Reference proteome</keyword>
<dbReference type="EMBL" id="JAALHA020000001">
    <property type="protein sequence ID" value="MDR9893756.1"/>
    <property type="molecule type" value="Genomic_DNA"/>
</dbReference>
<organism evidence="2 3">
    <name type="scientific">Aetokthonos hydrillicola Thurmond2011</name>
    <dbReference type="NCBI Taxonomy" id="2712845"/>
    <lineage>
        <taxon>Bacteria</taxon>
        <taxon>Bacillati</taxon>
        <taxon>Cyanobacteriota</taxon>
        <taxon>Cyanophyceae</taxon>
        <taxon>Nostocales</taxon>
        <taxon>Hapalosiphonaceae</taxon>
        <taxon>Aetokthonos</taxon>
    </lineage>
</organism>
<evidence type="ECO:0000259" key="1">
    <source>
        <dbReference type="Pfam" id="PF12770"/>
    </source>
</evidence>
<reference evidence="3" key="1">
    <citation type="journal article" date="2021" name="Science">
        <title>Hunting the eagle killer: A cyanobacterial neurotoxin causes vacuolar myelinopathy.</title>
        <authorList>
            <person name="Breinlinger S."/>
            <person name="Phillips T.J."/>
            <person name="Haram B.N."/>
            <person name="Mares J."/>
            <person name="Martinez Yerena J.A."/>
            <person name="Hrouzek P."/>
            <person name="Sobotka R."/>
            <person name="Henderson W.M."/>
            <person name="Schmieder P."/>
            <person name="Williams S.M."/>
            <person name="Lauderdale J.D."/>
            <person name="Wilde H.D."/>
            <person name="Gerrin W."/>
            <person name="Kust A."/>
            <person name="Washington J.W."/>
            <person name="Wagner C."/>
            <person name="Geier B."/>
            <person name="Liebeke M."/>
            <person name="Enke H."/>
            <person name="Niedermeyer T.H.J."/>
            <person name="Wilde S.B."/>
        </authorList>
    </citation>
    <scope>NUCLEOTIDE SEQUENCE [LARGE SCALE GENOMIC DNA]</scope>
    <source>
        <strain evidence="3">Thurmond2011</strain>
    </source>
</reference>